<dbReference type="EMBL" id="FZOS01000001">
    <property type="protein sequence ID" value="SNS06697.1"/>
    <property type="molecule type" value="Genomic_DNA"/>
</dbReference>
<dbReference type="PANTHER" id="PTHR45962:SF1">
    <property type="entry name" value="N-FATTY-ACYL-AMINO ACID SYNTHASE_HYDROLASE PM20D1"/>
    <property type="match status" value="1"/>
</dbReference>
<dbReference type="InterPro" id="IPR047177">
    <property type="entry name" value="Pept_M20A"/>
</dbReference>
<dbReference type="PANTHER" id="PTHR45962">
    <property type="entry name" value="N-FATTY-ACYL-AMINO ACID SYNTHASE/HYDROLASE PM20D1"/>
    <property type="match status" value="1"/>
</dbReference>
<dbReference type="SUPFAM" id="SSF55031">
    <property type="entry name" value="Bacterial exopeptidase dimerisation domain"/>
    <property type="match status" value="1"/>
</dbReference>
<accession>A0A239BF53</accession>
<organism evidence="8 9">
    <name type="scientific">Edaphosphingomonas laterariae</name>
    <dbReference type="NCBI Taxonomy" id="861865"/>
    <lineage>
        <taxon>Bacteria</taxon>
        <taxon>Pseudomonadati</taxon>
        <taxon>Pseudomonadota</taxon>
        <taxon>Alphaproteobacteria</taxon>
        <taxon>Sphingomonadales</taxon>
        <taxon>Rhizorhabdaceae</taxon>
        <taxon>Edaphosphingomonas</taxon>
    </lineage>
</organism>
<dbReference type="PROSITE" id="PS00759">
    <property type="entry name" value="ARGE_DAPE_CPG2_2"/>
    <property type="match status" value="1"/>
</dbReference>
<evidence type="ECO:0000256" key="6">
    <source>
        <dbReference type="SAM" id="SignalP"/>
    </source>
</evidence>
<dbReference type="Gene3D" id="3.30.70.360">
    <property type="match status" value="1"/>
</dbReference>
<evidence type="ECO:0000256" key="3">
    <source>
        <dbReference type="ARBA" id="ARBA00022723"/>
    </source>
</evidence>
<keyword evidence="2" id="KW-0645">Protease</keyword>
<keyword evidence="5" id="KW-0862">Zinc</keyword>
<evidence type="ECO:0000256" key="5">
    <source>
        <dbReference type="ARBA" id="ARBA00022833"/>
    </source>
</evidence>
<keyword evidence="4" id="KW-0378">Hydrolase</keyword>
<dbReference type="GO" id="GO:0046872">
    <property type="term" value="F:metal ion binding"/>
    <property type="evidence" value="ECO:0007669"/>
    <property type="project" value="UniProtKB-KW"/>
</dbReference>
<dbReference type="InterPro" id="IPR001261">
    <property type="entry name" value="ArgE/DapE_CS"/>
</dbReference>
<keyword evidence="6" id="KW-0732">Signal</keyword>
<sequence>MRIKMLASALLLASALQPATAARAATTNEATQNAAVLDILKKSIGFRTVQGQGQVPAYAEYLADVLKAGGFAAEDIQVQKRGETATLVARYRGTGKGKPILLSGHMDVVEAKREDWERDPFVAVVENGYVYGRGSSDNKAGVSVMVQTLVRLKQEGFKPGRDIILALSGDEETDMATTAALAKELKSAELLLNSDAGGALLDEATGKPTVYGLQAGEKTYADFRITFTNPGGHSSRPSKDNAIYELAQAIDRIAAYDFPPQINELTRATLTAAASKSPPETAEAMKRFVANPGDAKAAATLSEDPEWIGTIRTTCVATMLEGGHALNALPQSASVMVNCRIFPGVGIPEIHAKLAELAGPAAKITIIGNPTSSDASPLRPDVMAAARKAVDARSPGLPIVPNMSAGATDSLYFRAEGVPSYGLGVTYMKASDDFSHGLNERVTVESVTGGLKQWYVLLKELAK</sequence>
<evidence type="ECO:0000259" key="7">
    <source>
        <dbReference type="Pfam" id="PF07687"/>
    </source>
</evidence>
<dbReference type="NCBIfam" id="NF006596">
    <property type="entry name" value="PRK09133.1"/>
    <property type="match status" value="1"/>
</dbReference>
<name>A0A239BF53_9SPHN</name>
<keyword evidence="9" id="KW-1185">Reference proteome</keyword>
<evidence type="ECO:0000256" key="4">
    <source>
        <dbReference type="ARBA" id="ARBA00022801"/>
    </source>
</evidence>
<evidence type="ECO:0000256" key="2">
    <source>
        <dbReference type="ARBA" id="ARBA00022670"/>
    </source>
</evidence>
<reference evidence="9" key="1">
    <citation type="submission" date="2017-06" db="EMBL/GenBank/DDBJ databases">
        <authorList>
            <person name="Varghese N."/>
            <person name="Submissions S."/>
        </authorList>
    </citation>
    <scope>NUCLEOTIDE SEQUENCE [LARGE SCALE GENOMIC DNA]</scope>
    <source>
        <strain evidence="9">LNB2</strain>
    </source>
</reference>
<evidence type="ECO:0000256" key="1">
    <source>
        <dbReference type="ARBA" id="ARBA00006247"/>
    </source>
</evidence>
<dbReference type="Gene3D" id="1.10.150.900">
    <property type="match status" value="1"/>
</dbReference>
<dbReference type="GO" id="GO:0008233">
    <property type="term" value="F:peptidase activity"/>
    <property type="evidence" value="ECO:0007669"/>
    <property type="project" value="UniProtKB-KW"/>
</dbReference>
<comment type="similarity">
    <text evidence="1">Belongs to the peptidase M20A family.</text>
</comment>
<dbReference type="PROSITE" id="PS00758">
    <property type="entry name" value="ARGE_DAPE_CPG2_1"/>
    <property type="match status" value="1"/>
</dbReference>
<feature type="signal peptide" evidence="6">
    <location>
        <begin position="1"/>
        <end position="21"/>
    </location>
</feature>
<dbReference type="InterPro" id="IPR002933">
    <property type="entry name" value="Peptidase_M20"/>
</dbReference>
<dbReference type="AlphaFoldDB" id="A0A239BF53"/>
<dbReference type="GO" id="GO:0006508">
    <property type="term" value="P:proteolysis"/>
    <property type="evidence" value="ECO:0007669"/>
    <property type="project" value="UniProtKB-KW"/>
</dbReference>
<dbReference type="OrthoDB" id="9809784at2"/>
<gene>
    <name evidence="8" type="ORF">SAMN06295912_101130</name>
</gene>
<feature type="domain" description="Peptidase M20 dimerisation" evidence="7">
    <location>
        <begin position="216"/>
        <end position="362"/>
    </location>
</feature>
<dbReference type="SUPFAM" id="SSF53187">
    <property type="entry name" value="Zn-dependent exopeptidases"/>
    <property type="match status" value="1"/>
</dbReference>
<keyword evidence="3" id="KW-0479">Metal-binding</keyword>
<dbReference type="Pfam" id="PF07687">
    <property type="entry name" value="M20_dimer"/>
    <property type="match status" value="1"/>
</dbReference>
<dbReference type="Pfam" id="PF01546">
    <property type="entry name" value="Peptidase_M20"/>
    <property type="match status" value="1"/>
</dbReference>
<evidence type="ECO:0000313" key="8">
    <source>
        <dbReference type="EMBL" id="SNS06697.1"/>
    </source>
</evidence>
<dbReference type="InterPro" id="IPR011650">
    <property type="entry name" value="Peptidase_M20_dimer"/>
</dbReference>
<evidence type="ECO:0000313" key="9">
    <source>
        <dbReference type="Proteomes" id="UP000198281"/>
    </source>
</evidence>
<dbReference type="RefSeq" id="WP_089217670.1">
    <property type="nucleotide sequence ID" value="NZ_FZOS01000001.1"/>
</dbReference>
<dbReference type="InterPro" id="IPR036264">
    <property type="entry name" value="Bact_exopeptidase_dim_dom"/>
</dbReference>
<dbReference type="Proteomes" id="UP000198281">
    <property type="component" value="Unassembled WGS sequence"/>
</dbReference>
<proteinExistence type="inferred from homology"/>
<dbReference type="Gene3D" id="3.40.630.10">
    <property type="entry name" value="Zn peptidases"/>
    <property type="match status" value="1"/>
</dbReference>
<feature type="chain" id="PRO_5013235168" evidence="6">
    <location>
        <begin position="22"/>
        <end position="463"/>
    </location>
</feature>
<protein>
    <submittedName>
        <fullName evidence="8">Acetylornithine deacetylase/Succinyl-diaminopimelate desuccinylase</fullName>
    </submittedName>
</protein>